<accession>G4ZKM0</accession>
<dbReference type="AlphaFoldDB" id="G4ZKM0"/>
<evidence type="ECO:0000313" key="2">
    <source>
        <dbReference type="EMBL" id="EGZ16201.1"/>
    </source>
</evidence>
<sequence length="242" mass="25879">MVKADQSGLHRFWSMYVDSSCSGAPTGVFVQRLNDCVKQVAADGDNCAAKYDDNQNVVGYVNQSCHDGRLGGLESVFGSTPFMSYDYYNNDDCTDFENSASYRANDKCNSLYDGDSPFRSATLTFTSEGLEWRRNMGKVGTALNCPGSSGPGFYQFDVPDANINTDFCMNKFDGISGGFIFYNSSSTITTTSSSSSSSGSDTGNSSSSASPTTTPPSSDNAEAALVPVPSLALLLAVLLFWR</sequence>
<keyword evidence="3" id="KW-1185">Reference proteome</keyword>
<dbReference type="GeneID" id="20642149"/>
<gene>
    <name evidence="2" type="ORF">PHYSODRAFT_302529</name>
</gene>
<dbReference type="KEGG" id="psoj:PHYSODRAFT_302529"/>
<protein>
    <submittedName>
        <fullName evidence="2">Uncharacterized protein</fullName>
    </submittedName>
</protein>
<feature type="region of interest" description="Disordered" evidence="1">
    <location>
        <begin position="190"/>
        <end position="221"/>
    </location>
</feature>
<dbReference type="Proteomes" id="UP000002640">
    <property type="component" value="Unassembled WGS sequence"/>
</dbReference>
<reference evidence="2 3" key="1">
    <citation type="journal article" date="2006" name="Science">
        <title>Phytophthora genome sequences uncover evolutionary origins and mechanisms of pathogenesis.</title>
        <authorList>
            <person name="Tyler B.M."/>
            <person name="Tripathy S."/>
            <person name="Zhang X."/>
            <person name="Dehal P."/>
            <person name="Jiang R.H."/>
            <person name="Aerts A."/>
            <person name="Arredondo F.D."/>
            <person name="Baxter L."/>
            <person name="Bensasson D."/>
            <person name="Beynon J.L."/>
            <person name="Chapman J."/>
            <person name="Damasceno C.M."/>
            <person name="Dorrance A.E."/>
            <person name="Dou D."/>
            <person name="Dickerman A.W."/>
            <person name="Dubchak I.L."/>
            <person name="Garbelotto M."/>
            <person name="Gijzen M."/>
            <person name="Gordon S.G."/>
            <person name="Govers F."/>
            <person name="Grunwald N.J."/>
            <person name="Huang W."/>
            <person name="Ivors K.L."/>
            <person name="Jones R.W."/>
            <person name="Kamoun S."/>
            <person name="Krampis K."/>
            <person name="Lamour K.H."/>
            <person name="Lee M.K."/>
            <person name="McDonald W.H."/>
            <person name="Medina M."/>
            <person name="Meijer H.J."/>
            <person name="Nordberg E.K."/>
            <person name="Maclean D.J."/>
            <person name="Ospina-Giraldo M.D."/>
            <person name="Morris P.F."/>
            <person name="Phuntumart V."/>
            <person name="Putnam N.H."/>
            <person name="Rash S."/>
            <person name="Rose J.K."/>
            <person name="Sakihama Y."/>
            <person name="Salamov A.A."/>
            <person name="Savidor A."/>
            <person name="Scheuring C.F."/>
            <person name="Smith B.M."/>
            <person name="Sobral B.W."/>
            <person name="Terry A."/>
            <person name="Torto-Alalibo T.A."/>
            <person name="Win J."/>
            <person name="Xu Z."/>
            <person name="Zhang H."/>
            <person name="Grigoriev I.V."/>
            <person name="Rokhsar D.S."/>
            <person name="Boore J.L."/>
        </authorList>
    </citation>
    <scope>NUCLEOTIDE SEQUENCE [LARGE SCALE GENOMIC DNA]</scope>
    <source>
        <strain evidence="2 3">P6497</strain>
    </source>
</reference>
<evidence type="ECO:0000256" key="1">
    <source>
        <dbReference type="SAM" id="MobiDB-lite"/>
    </source>
</evidence>
<evidence type="ECO:0000313" key="3">
    <source>
        <dbReference type="Proteomes" id="UP000002640"/>
    </source>
</evidence>
<organism evidence="2 3">
    <name type="scientific">Phytophthora sojae (strain P6497)</name>
    <name type="common">Soybean stem and root rot agent</name>
    <name type="synonym">Phytophthora megasperma f. sp. glycines</name>
    <dbReference type="NCBI Taxonomy" id="1094619"/>
    <lineage>
        <taxon>Eukaryota</taxon>
        <taxon>Sar</taxon>
        <taxon>Stramenopiles</taxon>
        <taxon>Oomycota</taxon>
        <taxon>Peronosporomycetes</taxon>
        <taxon>Peronosporales</taxon>
        <taxon>Peronosporaceae</taxon>
        <taxon>Phytophthora</taxon>
    </lineage>
</organism>
<proteinExistence type="predicted"/>
<dbReference type="EMBL" id="JH159155">
    <property type="protein sequence ID" value="EGZ16201.1"/>
    <property type="molecule type" value="Genomic_DNA"/>
</dbReference>
<name>G4ZKM0_PHYSP</name>
<dbReference type="RefSeq" id="XP_009529950.1">
    <property type="nucleotide sequence ID" value="XM_009531655.1"/>
</dbReference>
<dbReference type="InParanoid" id="G4ZKM0"/>
<dbReference type="STRING" id="1094619.G4ZKM0"/>